<feature type="binding site" evidence="6">
    <location>
        <position position="115"/>
    </location>
    <ligand>
        <name>substrate</name>
    </ligand>
</feature>
<dbReference type="GO" id="GO:0008776">
    <property type="term" value="F:acetate kinase activity"/>
    <property type="evidence" value="ECO:0007669"/>
    <property type="project" value="UniProtKB-UniRule"/>
</dbReference>
<feature type="binding site" evidence="6">
    <location>
        <begin position="354"/>
        <end position="358"/>
    </location>
    <ligand>
        <name>ATP</name>
        <dbReference type="ChEBI" id="CHEBI:30616"/>
    </ligand>
</feature>
<dbReference type="HAMAP" id="MF_00020">
    <property type="entry name" value="Acetate_kinase"/>
    <property type="match status" value="1"/>
</dbReference>
<comment type="catalytic activity">
    <reaction evidence="6">
        <text>acetate + ATP = acetyl phosphate + ADP</text>
        <dbReference type="Rhea" id="RHEA:11352"/>
        <dbReference type="ChEBI" id="CHEBI:22191"/>
        <dbReference type="ChEBI" id="CHEBI:30089"/>
        <dbReference type="ChEBI" id="CHEBI:30616"/>
        <dbReference type="ChEBI" id="CHEBI:456216"/>
        <dbReference type="EC" id="2.7.2.1"/>
    </reaction>
</comment>
<evidence type="ECO:0000313" key="9">
    <source>
        <dbReference type="Proteomes" id="UP000192288"/>
    </source>
</evidence>
<dbReference type="SUPFAM" id="SSF53067">
    <property type="entry name" value="Actin-like ATPase domain"/>
    <property type="match status" value="2"/>
</dbReference>
<evidence type="ECO:0000256" key="4">
    <source>
        <dbReference type="ARBA" id="ARBA00022777"/>
    </source>
</evidence>
<dbReference type="PRINTS" id="PR00471">
    <property type="entry name" value="ACETATEKNASE"/>
</dbReference>
<feature type="binding site" evidence="6">
    <location>
        <position position="15"/>
    </location>
    <ligand>
        <name>ATP</name>
        <dbReference type="ChEBI" id="CHEBI:30616"/>
    </ligand>
</feature>
<proteinExistence type="inferred from homology"/>
<comment type="similarity">
    <text evidence="1 6 7">Belongs to the acetokinase family.</text>
</comment>
<dbReference type="PROSITE" id="PS01075">
    <property type="entry name" value="ACETATE_KINASE_1"/>
    <property type="match status" value="1"/>
</dbReference>
<dbReference type="PROSITE" id="PS01076">
    <property type="entry name" value="ACETATE_KINASE_2"/>
    <property type="match status" value="1"/>
</dbReference>
<comment type="function">
    <text evidence="6">Catalyzes the formation of acetyl phosphate from acetate and ATP. Can also catalyze the reverse reaction.</text>
</comment>
<dbReference type="PANTHER" id="PTHR21060:SF15">
    <property type="entry name" value="ACETATE KINASE-RELATED"/>
    <property type="match status" value="1"/>
</dbReference>
<feature type="active site" description="Proton donor/acceptor" evidence="6">
    <location>
        <position position="172"/>
    </location>
</feature>
<reference evidence="8 9" key="1">
    <citation type="journal article" date="2017" name="Front. Microbiol.">
        <title>Genomic Characterization of Dairy Associated Leuconostoc Species and Diversity of Leuconostocs in Undefined Mixed Mesophilic Starter Cultures.</title>
        <authorList>
            <person name="Frantzen C.A."/>
            <person name="Kot W."/>
            <person name="Pedersen T.B."/>
            <person name="Ardo Y.M."/>
            <person name="Broadbent J.R."/>
            <person name="Neve H."/>
            <person name="Hansen L.H."/>
            <person name="Dal Bello F."/>
            <person name="Ostlie H.M."/>
            <person name="Kleppen H.P."/>
            <person name="Vogensen F.K."/>
            <person name="Holo H."/>
        </authorList>
    </citation>
    <scope>NUCLEOTIDE SEQUENCE [LARGE SCALE GENOMIC DNA]</scope>
    <source>
        <strain evidence="8 9">LMGCF08</strain>
    </source>
</reference>
<dbReference type="eggNOG" id="COG0282">
    <property type="taxonomic scope" value="Bacteria"/>
</dbReference>
<dbReference type="Pfam" id="PF00871">
    <property type="entry name" value="Acetate_kinase"/>
    <property type="match status" value="2"/>
</dbReference>
<evidence type="ECO:0000256" key="6">
    <source>
        <dbReference type="HAMAP-Rule" id="MF_00020"/>
    </source>
</evidence>
<dbReference type="UniPathway" id="UPA00340">
    <property type="reaction ID" value="UER00458"/>
</dbReference>
<dbReference type="InterPro" id="IPR004372">
    <property type="entry name" value="Ac/propionate_kinase"/>
</dbReference>
<dbReference type="Gene3D" id="3.30.420.40">
    <property type="match status" value="2"/>
</dbReference>
<dbReference type="GO" id="GO:0000287">
    <property type="term" value="F:magnesium ion binding"/>
    <property type="evidence" value="ECO:0007669"/>
    <property type="project" value="UniProtKB-UniRule"/>
</dbReference>
<evidence type="ECO:0000256" key="1">
    <source>
        <dbReference type="ARBA" id="ARBA00008748"/>
    </source>
</evidence>
<dbReference type="AlphaFoldDB" id="A0A1X0VGC1"/>
<dbReference type="RefSeq" id="WP_004910167.1">
    <property type="nucleotide sequence ID" value="NZ_MPLS01000001.1"/>
</dbReference>
<keyword evidence="6" id="KW-0460">Magnesium</keyword>
<feature type="site" description="Transition state stabilizer" evidence="6">
    <location>
        <position position="265"/>
    </location>
</feature>
<feature type="binding site" evidence="6">
    <location>
        <position position="8"/>
    </location>
    <ligand>
        <name>Mg(2+)</name>
        <dbReference type="ChEBI" id="CHEBI:18420"/>
    </ligand>
</feature>
<name>A0A1X0VGC1_LEUPS</name>
<dbReference type="InterPro" id="IPR043129">
    <property type="entry name" value="ATPase_NBD"/>
</dbReference>
<comment type="pathway">
    <text evidence="6">Metabolic intermediate biosynthesis; acetyl-CoA biosynthesis; acetyl-CoA from acetate: step 1/2.</text>
</comment>
<accession>A0A1X0VGC1</accession>
<dbReference type="STRING" id="33968.BMS77_02870"/>
<dbReference type="Proteomes" id="UP000192288">
    <property type="component" value="Unassembled WGS sequence"/>
</dbReference>
<dbReference type="EC" id="2.7.2.1" evidence="6"/>
<dbReference type="GO" id="GO:0005737">
    <property type="term" value="C:cytoplasm"/>
    <property type="evidence" value="ECO:0007669"/>
    <property type="project" value="UniProtKB-SubCell"/>
</dbReference>
<dbReference type="GO" id="GO:0006085">
    <property type="term" value="P:acetyl-CoA biosynthetic process"/>
    <property type="evidence" value="ECO:0007669"/>
    <property type="project" value="UniProtKB-UniRule"/>
</dbReference>
<dbReference type="PANTHER" id="PTHR21060">
    <property type="entry name" value="ACETATE KINASE"/>
    <property type="match status" value="1"/>
</dbReference>
<evidence type="ECO:0000256" key="5">
    <source>
        <dbReference type="ARBA" id="ARBA00022840"/>
    </source>
</evidence>
<evidence type="ECO:0000256" key="3">
    <source>
        <dbReference type="ARBA" id="ARBA00022741"/>
    </source>
</evidence>
<sequence length="420" mass="46121">MAKTMAVNAGSSSLKFQLLEMPAEQVIAQGVIERIGMDDAIVTIKYGAEIVAERLVGHSDDDEDHITITKDGKGKKYENVVPIKNHQQAINFMLQKLTDLGIIEDFQEITGVGHRVVAGGEWFNHSVVVTDEVLAKIDRLADYAPLHNPANAMGIRAFQKLLPDALSVAVFDTSFHQTMPDVNYLYSLPYEYYTRYGARKYGAHGTSHRYVSARAAAMLGKDLKDLKLITLHLGAGASITAIKDGKSFDTSMGFSPLAGVTMATRAGDVDPSLVYYIQEREGLTNDEMLNVLNKKSGLLGISTISSDMRDLLDVQDTNEHAKLAINIFINRVIKYVGQYVAEMNGVDAIVFTAGIGENSVPVRKMIVDKLSYFGVKLDDEKNNVRGEEVEISTSDSKVKALLIPTNEELMIARDVESLKA</sequence>
<evidence type="ECO:0000256" key="7">
    <source>
        <dbReference type="RuleBase" id="RU003835"/>
    </source>
</evidence>
<comment type="subunit">
    <text evidence="6">Homodimer.</text>
</comment>
<keyword evidence="6" id="KW-0479">Metal-binding</keyword>
<comment type="caution">
    <text evidence="8">The sequence shown here is derived from an EMBL/GenBank/DDBJ whole genome shotgun (WGS) entry which is preliminary data.</text>
</comment>
<dbReference type="CDD" id="cd24010">
    <property type="entry name" value="ASKHA_NBD_AcK_PK"/>
    <property type="match status" value="1"/>
</dbReference>
<dbReference type="NCBIfam" id="TIGR00016">
    <property type="entry name" value="ackA"/>
    <property type="match status" value="1"/>
</dbReference>
<keyword evidence="4 6" id="KW-0418">Kinase</keyword>
<evidence type="ECO:0000313" key="8">
    <source>
        <dbReference type="EMBL" id="ORI98758.1"/>
    </source>
</evidence>
<comment type="subcellular location">
    <subcellularLocation>
        <location evidence="6">Cytoplasm</location>
    </subcellularLocation>
</comment>
<keyword evidence="3 6" id="KW-0547">Nucleotide-binding</keyword>
<evidence type="ECO:0000256" key="2">
    <source>
        <dbReference type="ARBA" id="ARBA00022679"/>
    </source>
</evidence>
<feature type="binding site" evidence="6">
    <location>
        <position position="407"/>
    </location>
    <ligand>
        <name>Mg(2+)</name>
        <dbReference type="ChEBI" id="CHEBI:18420"/>
    </ligand>
</feature>
<organism evidence="8 9">
    <name type="scientific">Leuconostoc pseudomesenteroides</name>
    <dbReference type="NCBI Taxonomy" id="33968"/>
    <lineage>
        <taxon>Bacteria</taxon>
        <taxon>Bacillati</taxon>
        <taxon>Bacillota</taxon>
        <taxon>Bacilli</taxon>
        <taxon>Lactobacillales</taxon>
        <taxon>Lactobacillaceae</taxon>
        <taxon>Leuconostoc</taxon>
    </lineage>
</organism>
<keyword evidence="5 6" id="KW-0067">ATP-binding</keyword>
<dbReference type="PIRSF" id="PIRSF000722">
    <property type="entry name" value="Acetate_prop_kin"/>
    <property type="match status" value="1"/>
</dbReference>
<feature type="binding site" evidence="6">
    <location>
        <begin position="232"/>
        <end position="236"/>
    </location>
    <ligand>
        <name>ATP</name>
        <dbReference type="ChEBI" id="CHEBI:30616"/>
    </ligand>
</feature>
<dbReference type="GO" id="GO:0005524">
    <property type="term" value="F:ATP binding"/>
    <property type="evidence" value="ECO:0007669"/>
    <property type="project" value="UniProtKB-KW"/>
</dbReference>
<feature type="site" description="Transition state stabilizer" evidence="6">
    <location>
        <position position="204"/>
    </location>
</feature>
<feature type="binding site" evidence="6">
    <location>
        <begin position="307"/>
        <end position="309"/>
    </location>
    <ligand>
        <name>ATP</name>
        <dbReference type="ChEBI" id="CHEBI:30616"/>
    </ligand>
</feature>
<dbReference type="EMBL" id="MPLS01000001">
    <property type="protein sequence ID" value="ORI98758.1"/>
    <property type="molecule type" value="Genomic_DNA"/>
</dbReference>
<gene>
    <name evidence="6" type="primary">ackA</name>
    <name evidence="8" type="ORF">BMR96_00455</name>
</gene>
<comment type="cofactor">
    <cofactor evidence="6">
        <name>Mg(2+)</name>
        <dbReference type="ChEBI" id="CHEBI:18420"/>
    </cofactor>
    <cofactor evidence="6">
        <name>Mn(2+)</name>
        <dbReference type="ChEBI" id="CHEBI:29035"/>
    </cofactor>
    <text evidence="6">Mg(2+). Can also accept Mn(2+).</text>
</comment>
<dbReference type="GO" id="GO:0006083">
    <property type="term" value="P:acetate metabolic process"/>
    <property type="evidence" value="ECO:0007669"/>
    <property type="project" value="TreeGrafter"/>
</dbReference>
<dbReference type="InterPro" id="IPR023865">
    <property type="entry name" value="Aliphatic_acid_kinase_CS"/>
</dbReference>
<dbReference type="InterPro" id="IPR000890">
    <property type="entry name" value="Aliphatic_acid_kin_short-chain"/>
</dbReference>
<protein>
    <recommendedName>
        <fullName evidence="6">Acetate kinase</fullName>
        <ecNumber evidence="6">2.7.2.1</ecNumber>
    </recommendedName>
    <alternativeName>
        <fullName evidence="6">Acetokinase</fullName>
    </alternativeName>
</protein>
<keyword evidence="6" id="KW-0963">Cytoplasm</keyword>
<keyword evidence="2 6" id="KW-0808">Transferase</keyword>